<feature type="signal peptide" evidence="9">
    <location>
        <begin position="1"/>
        <end position="20"/>
    </location>
</feature>
<proteinExistence type="inferred from homology"/>
<evidence type="ECO:0000313" key="11">
    <source>
        <dbReference type="EMBL" id="KAJ4350136.1"/>
    </source>
</evidence>
<keyword evidence="12" id="KW-1185">Reference proteome</keyword>
<keyword evidence="6" id="KW-0521">NADP</keyword>
<evidence type="ECO:0000256" key="1">
    <source>
        <dbReference type="ARBA" id="ARBA00004613"/>
    </source>
</evidence>
<dbReference type="InterPro" id="IPR011042">
    <property type="entry name" value="6-blade_b-propeller_TolB-like"/>
</dbReference>
<dbReference type="EMBL" id="JAPEUX010000006">
    <property type="protein sequence ID" value="KAJ4350136.1"/>
    <property type="molecule type" value="Genomic_DNA"/>
</dbReference>
<evidence type="ECO:0000256" key="7">
    <source>
        <dbReference type="ARBA" id="ARBA00023002"/>
    </source>
</evidence>
<dbReference type="SUPFAM" id="SSF51430">
    <property type="entry name" value="NAD(P)-linked oxidoreductase"/>
    <property type="match status" value="1"/>
</dbReference>
<name>A0A9W9C8U5_9PLEO</name>
<dbReference type="RefSeq" id="XP_056069066.1">
    <property type="nucleotide sequence ID" value="XM_056217510.1"/>
</dbReference>
<dbReference type="Gene3D" id="3.20.20.100">
    <property type="entry name" value="NADP-dependent oxidoreductase domain"/>
    <property type="match status" value="1"/>
</dbReference>
<sequence length="765" mass="83828">MLSLPILTAASLLLPALSSAQIARDPGVYGPPLEIVHLYDDQWPTGITVSRTGRKFSNYPPGLDANNTNNGSNGKYTVAELIGNNTERPYPSADINNPPGGSINYTTYPPTGANYQNYLIGVQSVVLDAKDRLWILDTGRALTSNSTLVPASYGGPKLVCVDLSTDTVTKTIVFPTTVAYSDSYLNDVRFDLRKSTAGVAYITDSSTEGRNGIIVVDLGSGESWRHLDGAREVRPDRGFVANVWGEPTYYIPGPGQPLTYLPFGSDGIALGADGEDLYWTAVGSRTLYSLSTERLLDRSSNSELLAQNEIRNRGEKGVSDGMETDTNGYIYAGNMEQEAISFFNPKDASSTIFVRDPRINWVDTMATGADGYLYFTVNQLSFSSAFYPGTDRRVKPFVLFRAQLPGNGTRTYSAYHFLLPLGRSGLKVSSIILGAMGFGDPASSNGPWVLDEAASLPLLKYAFDKGINTWDTADTYSQGKSEEIIGRAIKQYGIPREKLVLLSKVFFGVDEAEVVKKEGGFDLVKAMVNDGSMVNRVGLSRKHILDAVDASVKRLGTYIDVLQIHRYDPDVPAEEIMKALNDVVESGKARYIGASSMAAWQFQLLNNTAEKKRMVSRCFLFPHKFISMQNYHNLLYREEEREMHPYCFHEGIGLIPWSPLAQGKLARPWSASSFRSDNNPFGDMLTAPSDEAIVNKVEEVAKKLGVSMAQVATAWSLKKSVNPILGLQSEKRIDEALGAVGIVLSEEDVKALESVYTAKPVAPLW</sequence>
<dbReference type="InterPro" id="IPR017996">
    <property type="entry name" value="MRJP/yellow-related"/>
</dbReference>
<gene>
    <name evidence="11" type="ORF">N0V89_008757</name>
</gene>
<comment type="caution">
    <text evidence="11">The sequence shown here is derived from an EMBL/GenBank/DDBJ whole genome shotgun (WGS) entry which is preliminary data.</text>
</comment>
<keyword evidence="7" id="KW-0560">Oxidoreductase</keyword>
<reference evidence="11" key="1">
    <citation type="submission" date="2022-10" db="EMBL/GenBank/DDBJ databases">
        <title>Tapping the CABI collections for fungal endophytes: first genome assemblies for Collariella, Neodidymelliopsis, Ascochyta clinopodiicola, Didymella pomorum, Didymosphaeria variabile, Neocosmospora piperis and Neocucurbitaria cava.</title>
        <authorList>
            <person name="Hill R."/>
        </authorList>
    </citation>
    <scope>NUCLEOTIDE SEQUENCE</scope>
    <source>
        <strain evidence="11">IMI 356815</strain>
    </source>
</reference>
<keyword evidence="5" id="KW-0964">Secreted</keyword>
<dbReference type="Proteomes" id="UP001140513">
    <property type="component" value="Unassembled WGS sequence"/>
</dbReference>
<evidence type="ECO:0000313" key="12">
    <source>
        <dbReference type="Proteomes" id="UP001140513"/>
    </source>
</evidence>
<keyword evidence="8" id="KW-0843">Virulence</keyword>
<feature type="domain" description="NADP-dependent oxidoreductase" evidence="10">
    <location>
        <begin position="431"/>
        <end position="756"/>
    </location>
</feature>
<evidence type="ECO:0000256" key="8">
    <source>
        <dbReference type="ARBA" id="ARBA00023026"/>
    </source>
</evidence>
<comment type="pathway">
    <text evidence="2">Mycotoxin biosynthesis.</text>
</comment>
<dbReference type="Gene3D" id="2.120.10.30">
    <property type="entry name" value="TolB, C-terminal domain"/>
    <property type="match status" value="1"/>
</dbReference>
<dbReference type="SUPFAM" id="SSF101898">
    <property type="entry name" value="NHL repeat"/>
    <property type="match status" value="1"/>
</dbReference>
<keyword evidence="9" id="KW-0732">Signal</keyword>
<dbReference type="GeneID" id="80912287"/>
<evidence type="ECO:0000256" key="6">
    <source>
        <dbReference type="ARBA" id="ARBA00022857"/>
    </source>
</evidence>
<comment type="similarity">
    <text evidence="4">Belongs to the major royal jelly protein family.</text>
</comment>
<dbReference type="PANTHER" id="PTHR43364:SF15">
    <property type="entry name" value="ARYL-ALCOHOL DEHYDROGENASE AAD16-RELATED"/>
    <property type="match status" value="1"/>
</dbReference>
<feature type="chain" id="PRO_5040821462" description="NADP-dependent oxidoreductase domain-containing protein" evidence="9">
    <location>
        <begin position="21"/>
        <end position="765"/>
    </location>
</feature>
<evidence type="ECO:0000256" key="9">
    <source>
        <dbReference type="SAM" id="SignalP"/>
    </source>
</evidence>
<evidence type="ECO:0000256" key="5">
    <source>
        <dbReference type="ARBA" id="ARBA00022525"/>
    </source>
</evidence>
<dbReference type="OrthoDB" id="7776143at2759"/>
<dbReference type="PANTHER" id="PTHR43364">
    <property type="entry name" value="NADH-SPECIFIC METHYLGLYOXAL REDUCTASE-RELATED"/>
    <property type="match status" value="1"/>
</dbReference>
<dbReference type="GO" id="GO:0016491">
    <property type="term" value="F:oxidoreductase activity"/>
    <property type="evidence" value="ECO:0007669"/>
    <property type="project" value="UniProtKB-KW"/>
</dbReference>
<dbReference type="Pfam" id="PF00248">
    <property type="entry name" value="Aldo_ket_red"/>
    <property type="match status" value="1"/>
</dbReference>
<dbReference type="FunFam" id="3.20.20.100:FF:000004">
    <property type="entry name" value="Oxidoreductase, aldo/keto reductase"/>
    <property type="match status" value="1"/>
</dbReference>
<dbReference type="InterPro" id="IPR050523">
    <property type="entry name" value="AKR_Detox_Biosynth"/>
</dbReference>
<dbReference type="InterPro" id="IPR023210">
    <property type="entry name" value="NADP_OxRdtase_dom"/>
</dbReference>
<dbReference type="AlphaFoldDB" id="A0A9W9C8U5"/>
<dbReference type="InterPro" id="IPR036812">
    <property type="entry name" value="NAD(P)_OxRdtase_dom_sf"/>
</dbReference>
<organism evidence="11 12">
    <name type="scientific">Didymosphaeria variabile</name>
    <dbReference type="NCBI Taxonomy" id="1932322"/>
    <lineage>
        <taxon>Eukaryota</taxon>
        <taxon>Fungi</taxon>
        <taxon>Dikarya</taxon>
        <taxon>Ascomycota</taxon>
        <taxon>Pezizomycotina</taxon>
        <taxon>Dothideomycetes</taxon>
        <taxon>Pleosporomycetidae</taxon>
        <taxon>Pleosporales</taxon>
        <taxon>Massarineae</taxon>
        <taxon>Didymosphaeriaceae</taxon>
        <taxon>Didymosphaeria</taxon>
    </lineage>
</organism>
<evidence type="ECO:0000259" key="10">
    <source>
        <dbReference type="Pfam" id="PF00248"/>
    </source>
</evidence>
<evidence type="ECO:0000256" key="3">
    <source>
        <dbReference type="ARBA" id="ARBA00007905"/>
    </source>
</evidence>
<dbReference type="GO" id="GO:0005829">
    <property type="term" value="C:cytosol"/>
    <property type="evidence" value="ECO:0007669"/>
    <property type="project" value="UniProtKB-ARBA"/>
</dbReference>
<dbReference type="CDD" id="cd19079">
    <property type="entry name" value="AKR_EcYajO-like"/>
    <property type="match status" value="1"/>
</dbReference>
<protein>
    <recommendedName>
        <fullName evidence="10">NADP-dependent oxidoreductase domain-containing protein</fullName>
    </recommendedName>
</protein>
<dbReference type="GO" id="GO:0005576">
    <property type="term" value="C:extracellular region"/>
    <property type="evidence" value="ECO:0007669"/>
    <property type="project" value="UniProtKB-SubCell"/>
</dbReference>
<evidence type="ECO:0000256" key="4">
    <source>
        <dbReference type="ARBA" id="ARBA00009127"/>
    </source>
</evidence>
<comment type="similarity">
    <text evidence="3">Belongs to the aldo/keto reductase family.</text>
</comment>
<dbReference type="Pfam" id="PF03022">
    <property type="entry name" value="MRJP"/>
    <property type="match status" value="1"/>
</dbReference>
<evidence type="ECO:0000256" key="2">
    <source>
        <dbReference type="ARBA" id="ARBA00004685"/>
    </source>
</evidence>
<accession>A0A9W9C8U5</accession>
<comment type="subcellular location">
    <subcellularLocation>
        <location evidence="1">Secreted</location>
    </subcellularLocation>
</comment>